<accession>A0A3M7R220</accession>
<reference evidence="1 2" key="1">
    <citation type="journal article" date="2018" name="Sci. Rep.">
        <title>Genomic signatures of local adaptation to the degree of environmental predictability in rotifers.</title>
        <authorList>
            <person name="Franch-Gras L."/>
            <person name="Hahn C."/>
            <person name="Garcia-Roger E.M."/>
            <person name="Carmona M.J."/>
            <person name="Serra M."/>
            <person name="Gomez A."/>
        </authorList>
    </citation>
    <scope>NUCLEOTIDE SEQUENCE [LARGE SCALE GENOMIC DNA]</scope>
    <source>
        <strain evidence="1">HYR1</strain>
    </source>
</reference>
<dbReference type="STRING" id="10195.A0A3M7R220"/>
<sequence length="293" mass="34150">MEKDWLRPDVFKNKKRKSYFDVDKRQARCFEKDLKTIFDKCDNVCSDIGKKAAGINGQYTLGIFKVDIEDYEKRRYTIKYYFCADWKMAANVLELYAASSNFPCLWCETHKDNLYLIDGSSKRSFKKQLVVIQKASNTKDKHFGYKTHPIISDIEHSRYLIDLLHLFLRISDVLFELFISELATFDNFSTSSTYSVMKHPILTILICYLNENCGIKLNIFQNEKKSINSIMSNLPATNRIKVFEKLNIETLLVNKLKNATQINKIWPSFYQIYTSLKNTPSPGADVIKRSTET</sequence>
<evidence type="ECO:0000313" key="2">
    <source>
        <dbReference type="Proteomes" id="UP000276133"/>
    </source>
</evidence>
<dbReference type="PANTHER" id="PTHR31424">
    <property type="entry name" value="PROTEIN CBG23806"/>
    <property type="match status" value="1"/>
</dbReference>
<keyword evidence="2" id="KW-1185">Reference proteome</keyword>
<gene>
    <name evidence="1" type="ORF">BpHYR1_015410</name>
</gene>
<dbReference type="AlphaFoldDB" id="A0A3M7R220"/>
<name>A0A3M7R220_BRAPC</name>
<organism evidence="1 2">
    <name type="scientific">Brachionus plicatilis</name>
    <name type="common">Marine rotifer</name>
    <name type="synonym">Brachionus muelleri</name>
    <dbReference type="NCBI Taxonomy" id="10195"/>
    <lineage>
        <taxon>Eukaryota</taxon>
        <taxon>Metazoa</taxon>
        <taxon>Spiralia</taxon>
        <taxon>Gnathifera</taxon>
        <taxon>Rotifera</taxon>
        <taxon>Eurotatoria</taxon>
        <taxon>Monogononta</taxon>
        <taxon>Pseudotrocha</taxon>
        <taxon>Ploima</taxon>
        <taxon>Brachionidae</taxon>
        <taxon>Brachionus</taxon>
    </lineage>
</organism>
<evidence type="ECO:0000313" key="1">
    <source>
        <dbReference type="EMBL" id="RNA17623.1"/>
    </source>
</evidence>
<dbReference type="Proteomes" id="UP000276133">
    <property type="component" value="Unassembled WGS sequence"/>
</dbReference>
<dbReference type="OrthoDB" id="2415320at2759"/>
<dbReference type="PANTHER" id="PTHR31424:SF5">
    <property type="entry name" value="APPLE DOMAIN-CONTAINING PROTEIN"/>
    <property type="match status" value="1"/>
</dbReference>
<protein>
    <submittedName>
        <fullName evidence="1">Uncharacterized protein</fullName>
    </submittedName>
</protein>
<comment type="caution">
    <text evidence="1">The sequence shown here is derived from an EMBL/GenBank/DDBJ whole genome shotgun (WGS) entry which is preliminary data.</text>
</comment>
<dbReference type="EMBL" id="REGN01004413">
    <property type="protein sequence ID" value="RNA17623.1"/>
    <property type="molecule type" value="Genomic_DNA"/>
</dbReference>
<proteinExistence type="predicted"/>